<dbReference type="PANTHER" id="PTHR21716">
    <property type="entry name" value="TRANSMEMBRANE PROTEIN"/>
    <property type="match status" value="1"/>
</dbReference>
<evidence type="ECO:0000313" key="9">
    <source>
        <dbReference type="Proteomes" id="UP000318081"/>
    </source>
</evidence>
<evidence type="ECO:0000256" key="2">
    <source>
        <dbReference type="ARBA" id="ARBA00009773"/>
    </source>
</evidence>
<proteinExistence type="inferred from homology"/>
<comment type="similarity">
    <text evidence="2">Belongs to the autoinducer-2 exporter (AI-2E) (TC 2.A.86) family.</text>
</comment>
<gene>
    <name evidence="8" type="primary">tqsA_1</name>
    <name evidence="8" type="ORF">TBK1r_06680</name>
</gene>
<feature type="transmembrane region" description="Helical" evidence="7">
    <location>
        <begin position="275"/>
        <end position="297"/>
    </location>
</feature>
<feature type="transmembrane region" description="Helical" evidence="7">
    <location>
        <begin position="77"/>
        <end position="110"/>
    </location>
</feature>
<sequence>MTMREHDESDTEKAPIVEAIAASRQTGCQWSEMGSDGDGPLKDGQPQDRAGQSWLPRYEVSSNRYQLGWASDPTRHSPWVICIAVILVLGAIYFASSLLVPLTISVVAYLTLRPGVVRLCRIGLSQTVASVMVILVFFSVVALAAILLYTPLQTWLADAPESVTRLREKFDQVAEPLTTVDRAEEQLDTATSGLRRDATEVTVSVEKPSIVDPEYLINKTGHVLAFVAAIGVLTFFMLCNGDDVLNRVLMVLRDQEKRDRVLETVGEIQESVGRYLGQITLINLGLGLAVTLVMWIVGMPTPYLWGAMATLFNFVPYLGPIAGTLVVFVAAGTAFDTSSRAALMAASFWITTAVEGQFVTPAILGKSLKVGSLVVLVAVAFWGFMWGIPGIFLSVPLLIVTRQVCVSFTVTYPLAVVLGEDPCLPGQPCEPLKEDEPIAEAV</sequence>
<dbReference type="EMBL" id="CP036432">
    <property type="protein sequence ID" value="QDV81748.1"/>
    <property type="molecule type" value="Genomic_DNA"/>
</dbReference>
<evidence type="ECO:0000256" key="7">
    <source>
        <dbReference type="SAM" id="Phobius"/>
    </source>
</evidence>
<accession>A0ABX5XID5</accession>
<evidence type="ECO:0000256" key="3">
    <source>
        <dbReference type="ARBA" id="ARBA00022692"/>
    </source>
</evidence>
<feature type="transmembrane region" description="Helical" evidence="7">
    <location>
        <begin position="221"/>
        <end position="240"/>
    </location>
</feature>
<name>A0ABX5XID5_9BACT</name>
<dbReference type="InterPro" id="IPR002549">
    <property type="entry name" value="AI-2E-like"/>
</dbReference>
<keyword evidence="3 7" id="KW-0812">Transmembrane</keyword>
<evidence type="ECO:0000256" key="1">
    <source>
        <dbReference type="ARBA" id="ARBA00004141"/>
    </source>
</evidence>
<evidence type="ECO:0000313" key="8">
    <source>
        <dbReference type="EMBL" id="QDV81748.1"/>
    </source>
</evidence>
<evidence type="ECO:0000256" key="5">
    <source>
        <dbReference type="ARBA" id="ARBA00023136"/>
    </source>
</evidence>
<keyword evidence="9" id="KW-1185">Reference proteome</keyword>
<feature type="transmembrane region" description="Helical" evidence="7">
    <location>
        <begin position="370"/>
        <end position="393"/>
    </location>
</feature>
<dbReference type="Proteomes" id="UP000318081">
    <property type="component" value="Chromosome"/>
</dbReference>
<dbReference type="PANTHER" id="PTHR21716:SF16">
    <property type="entry name" value="BLL1467 PROTEIN"/>
    <property type="match status" value="1"/>
</dbReference>
<evidence type="ECO:0000256" key="4">
    <source>
        <dbReference type="ARBA" id="ARBA00022989"/>
    </source>
</evidence>
<protein>
    <submittedName>
        <fullName evidence="8">AI-2 transport protein TqsA</fullName>
    </submittedName>
</protein>
<organism evidence="8 9">
    <name type="scientific">Stieleria magnilauensis</name>
    <dbReference type="NCBI Taxonomy" id="2527963"/>
    <lineage>
        <taxon>Bacteria</taxon>
        <taxon>Pseudomonadati</taxon>
        <taxon>Planctomycetota</taxon>
        <taxon>Planctomycetia</taxon>
        <taxon>Pirellulales</taxon>
        <taxon>Pirellulaceae</taxon>
        <taxon>Stieleria</taxon>
    </lineage>
</organism>
<keyword evidence="4 7" id="KW-1133">Transmembrane helix</keyword>
<feature type="transmembrane region" description="Helical" evidence="7">
    <location>
        <begin position="122"/>
        <end position="149"/>
    </location>
</feature>
<feature type="region of interest" description="Disordered" evidence="6">
    <location>
        <begin position="26"/>
        <end position="50"/>
    </location>
</feature>
<feature type="transmembrane region" description="Helical" evidence="7">
    <location>
        <begin position="342"/>
        <end position="364"/>
    </location>
</feature>
<dbReference type="Pfam" id="PF01594">
    <property type="entry name" value="AI-2E_transport"/>
    <property type="match status" value="1"/>
</dbReference>
<reference evidence="8 9" key="1">
    <citation type="submission" date="2019-02" db="EMBL/GenBank/DDBJ databases">
        <title>Deep-cultivation of Planctomycetes and their phenomic and genomic characterization uncovers novel biology.</title>
        <authorList>
            <person name="Wiegand S."/>
            <person name="Jogler M."/>
            <person name="Boedeker C."/>
            <person name="Pinto D."/>
            <person name="Vollmers J."/>
            <person name="Rivas-Marin E."/>
            <person name="Kohn T."/>
            <person name="Peeters S.H."/>
            <person name="Heuer A."/>
            <person name="Rast P."/>
            <person name="Oberbeckmann S."/>
            <person name="Bunk B."/>
            <person name="Jeske O."/>
            <person name="Meyerdierks A."/>
            <person name="Storesund J.E."/>
            <person name="Kallscheuer N."/>
            <person name="Luecker S."/>
            <person name="Lage O.M."/>
            <person name="Pohl T."/>
            <person name="Merkel B.J."/>
            <person name="Hornburger P."/>
            <person name="Mueller R.-W."/>
            <person name="Bruemmer F."/>
            <person name="Labrenz M."/>
            <person name="Spormann A.M."/>
            <person name="Op den Camp H."/>
            <person name="Overmann J."/>
            <person name="Amann R."/>
            <person name="Jetten M.S.M."/>
            <person name="Mascher T."/>
            <person name="Medema M.H."/>
            <person name="Devos D.P."/>
            <person name="Kaster A.-K."/>
            <person name="Ovreas L."/>
            <person name="Rohde M."/>
            <person name="Galperin M.Y."/>
            <person name="Jogler C."/>
        </authorList>
    </citation>
    <scope>NUCLEOTIDE SEQUENCE [LARGE SCALE GENOMIC DNA]</scope>
    <source>
        <strain evidence="8 9">TBK1r</strain>
    </source>
</reference>
<feature type="transmembrane region" description="Helical" evidence="7">
    <location>
        <begin position="317"/>
        <end position="335"/>
    </location>
</feature>
<evidence type="ECO:0000256" key="6">
    <source>
        <dbReference type="SAM" id="MobiDB-lite"/>
    </source>
</evidence>
<keyword evidence="5 7" id="KW-0472">Membrane</keyword>
<comment type="subcellular location">
    <subcellularLocation>
        <location evidence="1">Membrane</location>
        <topology evidence="1">Multi-pass membrane protein</topology>
    </subcellularLocation>
</comment>